<protein>
    <recommendedName>
        <fullName evidence="10">ABC transporter ATP-binding protein</fullName>
    </recommendedName>
</protein>
<dbReference type="PANTHER" id="PTHR43553:SF24">
    <property type="entry name" value="ENERGY-COUPLING FACTOR TRANSPORTER ATP-BINDING PROTEIN ECFA1"/>
    <property type="match status" value="1"/>
</dbReference>
<dbReference type="Proteomes" id="UP001042704">
    <property type="component" value="Chromosome"/>
</dbReference>
<dbReference type="GO" id="GO:0005524">
    <property type="term" value="F:ATP binding"/>
    <property type="evidence" value="ECO:0007669"/>
    <property type="project" value="UniProtKB-UniRule"/>
</dbReference>
<dbReference type="NCBIfam" id="TIGR01166">
    <property type="entry name" value="cbiO"/>
    <property type="match status" value="1"/>
</dbReference>
<keyword evidence="14" id="KW-1185">Reference proteome</keyword>
<evidence type="ECO:0000256" key="8">
    <source>
        <dbReference type="ARBA" id="ARBA00023136"/>
    </source>
</evidence>
<dbReference type="GO" id="GO:0016887">
    <property type="term" value="F:ATP hydrolysis activity"/>
    <property type="evidence" value="ECO:0007669"/>
    <property type="project" value="InterPro"/>
</dbReference>
<evidence type="ECO:0000256" key="10">
    <source>
        <dbReference type="RuleBase" id="RU364103"/>
    </source>
</evidence>
<dbReference type="PANTHER" id="PTHR43553">
    <property type="entry name" value="HEAVY METAL TRANSPORTER"/>
    <property type="match status" value="1"/>
</dbReference>
<dbReference type="InterPro" id="IPR015856">
    <property type="entry name" value="ABC_transpr_CbiO/EcfA_su"/>
</dbReference>
<keyword evidence="8 10" id="KW-0472">Membrane</keyword>
<dbReference type="InterPro" id="IPR050095">
    <property type="entry name" value="ECF_ABC_transporter_ATP-bd"/>
</dbReference>
<reference evidence="13" key="2">
    <citation type="submission" date="2019-02" db="EMBL/GenBank/DDBJ databases">
        <authorList>
            <person name="Chen S.-C."/>
            <person name="Chien H.-H."/>
            <person name="Lai M.-C."/>
        </authorList>
    </citation>
    <scope>NUCLEOTIDE SEQUENCE</scope>
    <source>
        <strain evidence="13">N2F9704</strain>
    </source>
</reference>
<reference evidence="13" key="1">
    <citation type="journal article" date="2001" name="Int. J. Syst. Evol. Microbiol.">
        <title>Methanofollis aquaemaris sp. nov., a methanogen isolated from an aquaculture fish pond.</title>
        <authorList>
            <person name="Lai M.C."/>
            <person name="Chen S.C."/>
        </authorList>
    </citation>
    <scope>NUCLEOTIDE SEQUENCE</scope>
    <source>
        <strain evidence="13">N2F9704</strain>
    </source>
</reference>
<dbReference type="GO" id="GO:0006824">
    <property type="term" value="P:cobalt ion transport"/>
    <property type="evidence" value="ECO:0007669"/>
    <property type="project" value="InterPro"/>
</dbReference>
<evidence type="ECO:0000256" key="6">
    <source>
        <dbReference type="ARBA" id="ARBA00022840"/>
    </source>
</evidence>
<dbReference type="EMBL" id="CP036172">
    <property type="protein sequence ID" value="QSZ66830.1"/>
    <property type="molecule type" value="Genomic_DNA"/>
</dbReference>
<sequence length="431" mass="46768">MRDAIEFQDVHFAYPNRPDSLRGIDIAVRAGSKVALVGPNGAGKTTLLLMCNGMLRPTKGVVRVGGVPVKYDARSLREVRRKVGLVFQNSDAQLFAPTVRQDVAFGPLNLGMEKDEIKEAVERALHQVGMNGYERRPPHHLSGGEKKRVAIAGVLAMDPEVLVFDEPTSALDPATAEEVMDLLDELNHEGRTVLLSTHDVELAYRWADEVVLMENGAVLRHGSPEAIFSDTALLHQARLKPPAVLDLYRELSDRGLFKDETPPRSALEFTDLVEGLAGDQRSHDSCGAIHIWDAAGVDSTALETLLSSGAVTRVGAMGTRAKQRASEEGIVPDFTYGVIDKCLLRAVAGEDSLILTSGGMLAHTRERIDTYAMESGREIGIRTVETGFLGRRSTGPEAPARTKDQDGRSKNEIAPDCEQSGREDNINGMAG</sequence>
<comment type="similarity">
    <text evidence="2 10">Belongs to the ABC transporter superfamily.</text>
</comment>
<keyword evidence="7" id="KW-1278">Translocase</keyword>
<dbReference type="KEGG" id="maqe:RJ40_04635"/>
<gene>
    <name evidence="13" type="ORF">RJ40_04635</name>
</gene>
<dbReference type="PROSITE" id="PS00211">
    <property type="entry name" value="ABC_TRANSPORTER_1"/>
    <property type="match status" value="1"/>
</dbReference>
<dbReference type="GO" id="GO:0042626">
    <property type="term" value="F:ATPase-coupled transmembrane transporter activity"/>
    <property type="evidence" value="ECO:0007669"/>
    <property type="project" value="TreeGrafter"/>
</dbReference>
<feature type="domain" description="ABC transporter" evidence="12">
    <location>
        <begin position="5"/>
        <end position="240"/>
    </location>
</feature>
<keyword evidence="3 10" id="KW-0813">Transport</keyword>
<comment type="subcellular location">
    <subcellularLocation>
        <location evidence="1 10">Cell membrane</location>
        <topology evidence="1 10">Peripheral membrane protein</topology>
    </subcellularLocation>
</comment>
<keyword evidence="6 10" id="KW-0067">ATP-binding</keyword>
<evidence type="ECO:0000259" key="12">
    <source>
        <dbReference type="PROSITE" id="PS50893"/>
    </source>
</evidence>
<dbReference type="InterPro" id="IPR005876">
    <property type="entry name" value="Co_trans_ATP-bd"/>
</dbReference>
<accession>A0A8A3S549</accession>
<dbReference type="AlphaFoldDB" id="A0A8A3S549"/>
<dbReference type="FunFam" id="3.40.50.300:FF:000224">
    <property type="entry name" value="Energy-coupling factor transporter ATP-binding protein EcfA"/>
    <property type="match status" value="1"/>
</dbReference>
<evidence type="ECO:0000256" key="11">
    <source>
        <dbReference type="SAM" id="MobiDB-lite"/>
    </source>
</evidence>
<evidence type="ECO:0000313" key="13">
    <source>
        <dbReference type="EMBL" id="QSZ66830.1"/>
    </source>
</evidence>
<evidence type="ECO:0000256" key="4">
    <source>
        <dbReference type="ARBA" id="ARBA00022475"/>
    </source>
</evidence>
<dbReference type="SUPFAM" id="SSF52540">
    <property type="entry name" value="P-loop containing nucleoside triphosphate hydrolases"/>
    <property type="match status" value="1"/>
</dbReference>
<dbReference type="SMART" id="SM00382">
    <property type="entry name" value="AAA"/>
    <property type="match status" value="1"/>
</dbReference>
<proteinExistence type="inferred from homology"/>
<organism evidence="13 14">
    <name type="scientific">Methanofollis aquaemaris</name>
    <dbReference type="NCBI Taxonomy" id="126734"/>
    <lineage>
        <taxon>Archaea</taxon>
        <taxon>Methanobacteriati</taxon>
        <taxon>Methanobacteriota</taxon>
        <taxon>Stenosarchaea group</taxon>
        <taxon>Methanomicrobia</taxon>
        <taxon>Methanomicrobiales</taxon>
        <taxon>Methanomicrobiaceae</taxon>
        <taxon>Methanofollis</taxon>
    </lineage>
</organism>
<comment type="function">
    <text evidence="9">Probably part of an ABC transporter complex. Responsible for energy coupling to the transport system.</text>
</comment>
<dbReference type="CDD" id="cd03225">
    <property type="entry name" value="ABC_cobalt_CbiO_domain1"/>
    <property type="match status" value="1"/>
</dbReference>
<keyword evidence="4 10" id="KW-1003">Cell membrane</keyword>
<dbReference type="InterPro" id="IPR027417">
    <property type="entry name" value="P-loop_NTPase"/>
</dbReference>
<dbReference type="InterPro" id="IPR003593">
    <property type="entry name" value="AAA+_ATPase"/>
</dbReference>
<evidence type="ECO:0000256" key="7">
    <source>
        <dbReference type="ARBA" id="ARBA00022967"/>
    </source>
</evidence>
<dbReference type="GeneID" id="76423624"/>
<dbReference type="GO" id="GO:0043190">
    <property type="term" value="C:ATP-binding cassette (ABC) transporter complex"/>
    <property type="evidence" value="ECO:0007669"/>
    <property type="project" value="TreeGrafter"/>
</dbReference>
<comment type="function">
    <text evidence="10">Part of an ABC transporter complex. Responsible for energy coupling to the transport system.</text>
</comment>
<evidence type="ECO:0000256" key="5">
    <source>
        <dbReference type="ARBA" id="ARBA00022741"/>
    </source>
</evidence>
<evidence type="ECO:0000313" key="14">
    <source>
        <dbReference type="Proteomes" id="UP001042704"/>
    </source>
</evidence>
<evidence type="ECO:0000256" key="9">
    <source>
        <dbReference type="ARBA" id="ARBA00025157"/>
    </source>
</evidence>
<dbReference type="Pfam" id="PF00005">
    <property type="entry name" value="ABC_tran"/>
    <property type="match status" value="1"/>
</dbReference>
<dbReference type="Gene3D" id="3.40.50.300">
    <property type="entry name" value="P-loop containing nucleotide triphosphate hydrolases"/>
    <property type="match status" value="1"/>
</dbReference>
<evidence type="ECO:0000256" key="1">
    <source>
        <dbReference type="ARBA" id="ARBA00004202"/>
    </source>
</evidence>
<name>A0A8A3S549_9EURY</name>
<dbReference type="InterPro" id="IPR017871">
    <property type="entry name" value="ABC_transporter-like_CS"/>
</dbReference>
<dbReference type="RefSeq" id="WP_265582201.1">
    <property type="nucleotide sequence ID" value="NZ_CP036172.1"/>
</dbReference>
<evidence type="ECO:0000256" key="3">
    <source>
        <dbReference type="ARBA" id="ARBA00022448"/>
    </source>
</evidence>
<feature type="compositionally biased region" description="Basic and acidic residues" evidence="11">
    <location>
        <begin position="400"/>
        <end position="425"/>
    </location>
</feature>
<evidence type="ECO:0000256" key="2">
    <source>
        <dbReference type="ARBA" id="ARBA00005417"/>
    </source>
</evidence>
<keyword evidence="5 10" id="KW-0547">Nucleotide-binding</keyword>
<dbReference type="InterPro" id="IPR003439">
    <property type="entry name" value="ABC_transporter-like_ATP-bd"/>
</dbReference>
<feature type="region of interest" description="Disordered" evidence="11">
    <location>
        <begin position="387"/>
        <end position="431"/>
    </location>
</feature>
<dbReference type="PROSITE" id="PS50893">
    <property type="entry name" value="ABC_TRANSPORTER_2"/>
    <property type="match status" value="1"/>
</dbReference>